<dbReference type="RefSeq" id="XP_043013044.1">
    <property type="nucleotide sequence ID" value="XM_043148445.1"/>
</dbReference>
<protein>
    <submittedName>
        <fullName evidence="1">Uncharacterized protein</fullName>
    </submittedName>
</protein>
<dbReference type="EMBL" id="CM032182">
    <property type="protein sequence ID" value="KAG7096574.1"/>
    <property type="molecule type" value="Genomic_DNA"/>
</dbReference>
<reference evidence="1" key="1">
    <citation type="journal article" date="2021" name="Genome Biol. Evol.">
        <title>The assembled and annotated genome of the fairy-ring fungus Marasmius oreades.</title>
        <authorList>
            <person name="Hiltunen M."/>
            <person name="Ament-Velasquez S.L."/>
            <person name="Johannesson H."/>
        </authorList>
    </citation>
    <scope>NUCLEOTIDE SEQUENCE</scope>
    <source>
        <strain evidence="1">03SP1</strain>
    </source>
</reference>
<organism evidence="1 2">
    <name type="scientific">Marasmius oreades</name>
    <name type="common">fairy-ring Marasmius</name>
    <dbReference type="NCBI Taxonomy" id="181124"/>
    <lineage>
        <taxon>Eukaryota</taxon>
        <taxon>Fungi</taxon>
        <taxon>Dikarya</taxon>
        <taxon>Basidiomycota</taxon>
        <taxon>Agaricomycotina</taxon>
        <taxon>Agaricomycetes</taxon>
        <taxon>Agaricomycetidae</taxon>
        <taxon>Agaricales</taxon>
        <taxon>Marasmiineae</taxon>
        <taxon>Marasmiaceae</taxon>
        <taxon>Marasmius</taxon>
    </lineage>
</organism>
<name>A0A9P7UXN8_9AGAR</name>
<dbReference type="AlphaFoldDB" id="A0A9P7UXN8"/>
<dbReference type="GeneID" id="66073070"/>
<comment type="caution">
    <text evidence="1">The sequence shown here is derived from an EMBL/GenBank/DDBJ whole genome shotgun (WGS) entry which is preliminary data.</text>
</comment>
<keyword evidence="2" id="KW-1185">Reference proteome</keyword>
<proteinExistence type="predicted"/>
<gene>
    <name evidence="1" type="ORF">E1B28_003994</name>
</gene>
<evidence type="ECO:0000313" key="1">
    <source>
        <dbReference type="EMBL" id="KAG7096574.1"/>
    </source>
</evidence>
<sequence length="112" mass="12248">MVFCTEKSTIQKSLYFWPPATASLAELHGALVASATTTGTDAIYDHHLISLLWLKIKRHILSTQAYDYAGTGSILPAESKRTCTTVGDLGGGWSSTHCFCERKRTLITEIGQ</sequence>
<dbReference type="KEGG" id="more:E1B28_003994"/>
<evidence type="ECO:0000313" key="2">
    <source>
        <dbReference type="Proteomes" id="UP001049176"/>
    </source>
</evidence>
<dbReference type="Proteomes" id="UP001049176">
    <property type="component" value="Chromosome 2"/>
</dbReference>
<accession>A0A9P7UXN8</accession>